<dbReference type="GO" id="GO:0005737">
    <property type="term" value="C:cytoplasm"/>
    <property type="evidence" value="ECO:0007669"/>
    <property type="project" value="UniProtKB-SubCell"/>
</dbReference>
<keyword evidence="9" id="KW-1185">Reference proteome</keyword>
<dbReference type="InterPro" id="IPR024372">
    <property type="entry name" value="Ecm29_N"/>
</dbReference>
<dbReference type="Gene3D" id="1.25.10.10">
    <property type="entry name" value="Leucine-rich Repeat Variant"/>
    <property type="match status" value="2"/>
</dbReference>
<evidence type="ECO:0000313" key="8">
    <source>
        <dbReference type="EMBL" id="CCK72368.1"/>
    </source>
</evidence>
<reference evidence="8 9" key="1">
    <citation type="journal article" date="2011" name="Proc. Natl. Acad. Sci. U.S.A.">
        <title>Evolutionary erosion of yeast sex chromosomes by mating-type switching accidents.</title>
        <authorList>
            <person name="Gordon J.L."/>
            <person name="Armisen D."/>
            <person name="Proux-Wera E."/>
            <person name="Oheigeartaigh S.S."/>
            <person name="Byrne K.P."/>
            <person name="Wolfe K.H."/>
        </authorList>
    </citation>
    <scope>NUCLEOTIDE SEQUENCE [LARGE SCALE GENOMIC DNA]</scope>
    <source>
        <strain evidence="9">ATCC MYA-139 / BCRC 22969 / CBS 8797 / CCRC 22969 / KCTC 17520 / NBRC 10181 / NCYC 3082</strain>
    </source>
</reference>
<dbReference type="GO" id="GO:0042030">
    <property type="term" value="F:ATPase inhibitor activity"/>
    <property type="evidence" value="ECO:0007669"/>
    <property type="project" value="EnsemblFungi"/>
</dbReference>
<organism evidence="8 9">
    <name type="scientific">Huiozyma naganishii (strain ATCC MYA-139 / BCRC 22969 / CBS 8797 / KCTC 17520 / NBRC 10181 / NCYC 3082 / Yp74L-3)</name>
    <name type="common">Yeast</name>
    <name type="synonym">Kazachstania naganishii</name>
    <dbReference type="NCBI Taxonomy" id="1071383"/>
    <lineage>
        <taxon>Eukaryota</taxon>
        <taxon>Fungi</taxon>
        <taxon>Dikarya</taxon>
        <taxon>Ascomycota</taxon>
        <taxon>Saccharomycotina</taxon>
        <taxon>Saccharomycetes</taxon>
        <taxon>Saccharomycetales</taxon>
        <taxon>Saccharomycetaceae</taxon>
        <taxon>Huiozyma</taxon>
    </lineage>
</organism>
<comment type="subcellular location">
    <subcellularLocation>
        <location evidence="1">Cytoplasm</location>
    </subcellularLocation>
</comment>
<dbReference type="OrthoDB" id="16066at2759"/>
<keyword evidence="3" id="KW-0677">Repeat</keyword>
<dbReference type="GO" id="GO:0036503">
    <property type="term" value="P:ERAD pathway"/>
    <property type="evidence" value="ECO:0007669"/>
    <property type="project" value="TreeGrafter"/>
</dbReference>
<dbReference type="InterPro" id="IPR016024">
    <property type="entry name" value="ARM-type_fold"/>
</dbReference>
<evidence type="ECO:0000256" key="5">
    <source>
        <dbReference type="SAM" id="MobiDB-lite"/>
    </source>
</evidence>
<feature type="compositionally biased region" description="Polar residues" evidence="5">
    <location>
        <begin position="1694"/>
        <end position="1705"/>
    </location>
</feature>
<dbReference type="GO" id="GO:0005634">
    <property type="term" value="C:nucleus"/>
    <property type="evidence" value="ECO:0007669"/>
    <property type="project" value="EnsemblFungi"/>
</dbReference>
<dbReference type="HOGENOM" id="CLU_000880_1_1_1"/>
<dbReference type="GO" id="GO:0043248">
    <property type="term" value="P:proteasome assembly"/>
    <property type="evidence" value="ECO:0007669"/>
    <property type="project" value="EnsemblFungi"/>
</dbReference>
<dbReference type="eggNOG" id="KOG0915">
    <property type="taxonomic scope" value="Eukaryota"/>
</dbReference>
<dbReference type="GeneID" id="34528123"/>
<reference evidence="9" key="2">
    <citation type="submission" date="2012-08" db="EMBL/GenBank/DDBJ databases">
        <title>Genome sequence of Kazachstania naganishii.</title>
        <authorList>
            <person name="Gordon J.L."/>
            <person name="Armisen D."/>
            <person name="Proux-Wera E."/>
            <person name="OhEigeartaigh S.S."/>
            <person name="Byrne K.P."/>
            <person name="Wolfe K.H."/>
        </authorList>
    </citation>
    <scope>NUCLEOTIDE SEQUENCE [LARGE SCALE GENOMIC DNA]</scope>
    <source>
        <strain evidence="9">ATCC MYA-139 / BCRC 22969 / CBS 8797 / CCRC 22969 / KCTC 17520 / NBRC 10181 / NCYC 3082</strain>
    </source>
</reference>
<dbReference type="EMBL" id="HE978323">
    <property type="protein sequence ID" value="CCK72368.1"/>
    <property type="molecule type" value="Genomic_DNA"/>
</dbReference>
<dbReference type="GO" id="GO:0060090">
    <property type="term" value="F:molecular adaptor activity"/>
    <property type="evidence" value="ECO:0007669"/>
    <property type="project" value="EnsemblFungi"/>
</dbReference>
<feature type="domain" description="Proteasome adapter and scaffold protein ECM29 HEAT-repeat" evidence="7">
    <location>
        <begin position="1315"/>
        <end position="1476"/>
    </location>
</feature>
<dbReference type="SUPFAM" id="SSF48371">
    <property type="entry name" value="ARM repeat"/>
    <property type="match status" value="2"/>
</dbReference>
<evidence type="ECO:0000256" key="2">
    <source>
        <dbReference type="ARBA" id="ARBA00022490"/>
    </source>
</evidence>
<dbReference type="RefSeq" id="XP_022466613.1">
    <property type="nucleotide sequence ID" value="XM_022610303.1"/>
</dbReference>
<evidence type="ECO:0000256" key="4">
    <source>
        <dbReference type="ARBA" id="ARBA00022942"/>
    </source>
</evidence>
<dbReference type="PANTHER" id="PTHR23346">
    <property type="entry name" value="TRANSLATIONAL ACTIVATOR GCN1-RELATED"/>
    <property type="match status" value="1"/>
</dbReference>
<evidence type="ECO:0000256" key="1">
    <source>
        <dbReference type="ARBA" id="ARBA00004496"/>
    </source>
</evidence>
<evidence type="ECO:0000313" key="9">
    <source>
        <dbReference type="Proteomes" id="UP000006310"/>
    </source>
</evidence>
<gene>
    <name evidence="8" type="primary">KNAG0J02890</name>
    <name evidence="8" type="ordered locus">KNAG_0J02890</name>
</gene>
<dbReference type="InterPro" id="IPR055443">
    <property type="entry name" value="HEAT_ECM29"/>
</dbReference>
<dbReference type="STRING" id="1071383.J7RR89"/>
<proteinExistence type="predicted"/>
<protein>
    <submittedName>
        <fullName evidence="8">Uncharacterized protein</fullName>
    </submittedName>
</protein>
<feature type="region of interest" description="Disordered" evidence="5">
    <location>
        <begin position="1693"/>
        <end position="1720"/>
    </location>
</feature>
<evidence type="ECO:0000256" key="3">
    <source>
        <dbReference type="ARBA" id="ARBA00022737"/>
    </source>
</evidence>
<dbReference type="KEGG" id="kng:KNAG_0J02890"/>
<keyword evidence="4" id="KW-0647">Proteasome</keyword>
<dbReference type="OMA" id="CRIKDIE"/>
<dbReference type="GO" id="GO:0000502">
    <property type="term" value="C:proteasome complex"/>
    <property type="evidence" value="ECO:0007669"/>
    <property type="project" value="UniProtKB-KW"/>
</dbReference>
<accession>J7RR89</accession>
<evidence type="ECO:0000259" key="6">
    <source>
        <dbReference type="Pfam" id="PF13001"/>
    </source>
</evidence>
<keyword evidence="2" id="KW-0963">Cytoplasm</keyword>
<name>J7RR89_HUIN7</name>
<dbReference type="Pfam" id="PF13001">
    <property type="entry name" value="ECM29_N"/>
    <property type="match status" value="1"/>
</dbReference>
<dbReference type="PANTHER" id="PTHR23346:SF19">
    <property type="entry name" value="PROTEASOME ADAPTER AND SCAFFOLD PROTEIN ECM29"/>
    <property type="match status" value="1"/>
</dbReference>
<feature type="domain" description="Proteasome component Ecm29 N-terminal" evidence="6">
    <location>
        <begin position="14"/>
        <end position="536"/>
    </location>
</feature>
<dbReference type="Proteomes" id="UP000006310">
    <property type="component" value="Chromosome 10"/>
</dbReference>
<dbReference type="Pfam" id="PF24492">
    <property type="entry name" value="HEAT_ECM29"/>
    <property type="match status" value="1"/>
</dbReference>
<sequence length="1865" mass="209487">MSAQLSEQKELELVEKVELRIALADSEEKLQASLDLYLAPLLLKLASPYASTRNAVFESLKHVLSRLSSLSAMKLPVKKLIDQAKNPTLPNCDNQALIDNVRLYSSLLASKGVDRIVDVDEKKMLIPDIMNGISAQPLNTAARLFHILCKLLLSWSPPRKGTPEEQKIIEFLQLKDEKDLKFLLDHFTKFFLLMSAKADPQTGTIPRGYSCPGLCATDVSFFTYSAGVSFTKEQHSNFKRAIFKFVTNGFVADDQLLLKFLCVVSTDSSDLSDSALQFLKRLQIPYEDEDFIDYLISLFIGDKEIGRPPVKPALQTKILSILSRSVRATLDREKVSLICSIGLHSSDVKLRIICLTFIRHTAKTNFKSLLPGSTSETADYSTSILSLIRNNLHSEGWPRLQLGPSTPSFATAVQQRKLQYEIIGDILSKDYNSFKDLSYVEFLFDSLSGDLDEFRHSIQEALLSVLGQLHKLPDFSKQKLKAMLKATLGGDAANNDNSLDHEKKKVVLMTARYISVKFINFTFDFDDHEARLMNIWGTLKTNRFDIIEESTKGLHPYWFRMNRSLVSNTNSSQITVPKVVESNVSETKLPSFQNFVQYLLQEIEELKENKDSVLRSTLPVAINFAKQCLISEATYGKSTIIGQDEDWQVRIQNAIDVDERVSDLVSSLLSGVDSKWYIDFLKLVCGEFVENDASGQRIALSKYHDVTLGFTALTFLKFTNSSVLSNLECFLQPLLRYLDGFKTISNGDLELAGQILGIISSSLPPTCSDLAQLIASVKSNTGNSLELSTPFALAYILPRLHLVQKGSMFNNEQLSDLMEVIVNLGNSDTNRRIVLLMYSQILKYGLLLRLDLKKREDFIVRFVQKYEKKLMNDEILTQVYGYLSLYASQFDLSDNFFKDIFATYPSKQIEYLLAAGEALSLVAGGWSSRILLKERDIYGASYAQLELQFKTENSGKVLDQILVACNSTEPAMKKASCIWLLCLTEYLQNNAFLKAKSKDIHLKFMRFLAVNDEFVQDAAARGLSLIYQQGDSDLQEDMVKSLLRSFTDSTKAMALSAGTMSEQTQVFEPDVMNTGDGSISTYKDIMSLASEVGDPSLVYKFMSLAKSSALWSSRRGIAFGLGAILSKSSLEKMLLQDEKTSNKLIPVLYRYKFDPFPSVARSMNDIWNTLITNTSSTVSSYFDVILSALLDGMGNKEWRIREASTVGLLQLLQTQDFEKFSEKLLDLWMMGFRVMDDIKESVREAGTRFVVALAKIFSRSIHSTEGGATERSKMLLDRIVPFLLGLKGIESDAEEVRKFALTTLIDLVKADSKAIRPYSPKLIYEFTLLFSSLEPQVINYLALNSSKYNIDSDLIDIQRKNSVRSSPLFEVIDKLINQADDDMLESLIESAVKAAKSSVGLPSKVAASQVFMLLVRRYALDIKPYSGRLLKVCMTMLEDKNEAVSSVYAASIGYLLKVTSIEKAVKYGKKLVALYFAGTRDNGKKIVGMTIDSILKYSPSQFEDISTIFMPLIFIASNDNDKDNAQLYSKIWSEASRSGSAAVKLYLSEILNLLSGFITSPDFNMRKTCAKTLLAICQSVDRHIADKQIDLLFQLTLNSLQGRTWDGKESLFKALIQLSIFFKEYIVANTTLKAEIDKVVEVEISRSNMKYLKKIVFDYAEYLSETMDLNSSIPIDTYMKIVTAVMNDVDDATSRGSIANPTTEGNEAKRAKPNVAVGEKSSQKNTEKEQFVISILKASVPIYSKGQSSRLFDYIIEHSTNLFSNEKFVYTWKSQVAASEIGMLLLESPVTEVDSTKLFGYWNKVFTVCGKKESILNVKLKLIRFGSTLIKKFPEFRTSVESQLRELSEADPTSRMTHELKNVEI</sequence>
<dbReference type="InterPro" id="IPR011989">
    <property type="entry name" value="ARM-like"/>
</dbReference>
<evidence type="ECO:0000259" key="7">
    <source>
        <dbReference type="Pfam" id="PF24492"/>
    </source>
</evidence>